<accession>A0A8H6YH97</accession>
<keyword evidence="2 5" id="KW-0547">Nucleotide-binding</keyword>
<dbReference type="Pfam" id="PF00004">
    <property type="entry name" value="AAA"/>
    <property type="match status" value="1"/>
</dbReference>
<gene>
    <name evidence="7" type="ORF">MVEN_00875700</name>
</gene>
<protein>
    <submittedName>
        <fullName evidence="7">AAA-domain-containing protein</fullName>
    </submittedName>
</protein>
<name>A0A8H6YH97_9AGAR</name>
<keyword evidence="8" id="KW-1185">Reference proteome</keyword>
<dbReference type="EMBL" id="JACAZI010000006">
    <property type="protein sequence ID" value="KAF7358266.1"/>
    <property type="molecule type" value="Genomic_DNA"/>
</dbReference>
<dbReference type="InterPro" id="IPR051701">
    <property type="entry name" value="Mito_OM_Translocase_MSP1"/>
</dbReference>
<dbReference type="SUPFAM" id="SSF52540">
    <property type="entry name" value="P-loop containing nucleoside triphosphate hydrolases"/>
    <property type="match status" value="1"/>
</dbReference>
<dbReference type="PANTHER" id="PTHR45644:SF56">
    <property type="entry name" value="AAA ATPASE, PUTATIVE (AFU_ORTHOLOGUE AFUA_2G12920)-RELATED"/>
    <property type="match status" value="1"/>
</dbReference>
<dbReference type="Proteomes" id="UP000620124">
    <property type="component" value="Unassembled WGS sequence"/>
</dbReference>
<evidence type="ECO:0000256" key="4">
    <source>
        <dbReference type="ARBA" id="ARBA00023128"/>
    </source>
</evidence>
<dbReference type="SMART" id="SM00382">
    <property type="entry name" value="AAA"/>
    <property type="match status" value="1"/>
</dbReference>
<evidence type="ECO:0000313" key="8">
    <source>
        <dbReference type="Proteomes" id="UP000620124"/>
    </source>
</evidence>
<comment type="subcellular location">
    <subcellularLocation>
        <location evidence="1">Mitochondrion</location>
    </subcellularLocation>
</comment>
<dbReference type="InterPro" id="IPR003960">
    <property type="entry name" value="ATPase_AAA_CS"/>
</dbReference>
<dbReference type="GO" id="GO:0005741">
    <property type="term" value="C:mitochondrial outer membrane"/>
    <property type="evidence" value="ECO:0007669"/>
    <property type="project" value="TreeGrafter"/>
</dbReference>
<evidence type="ECO:0000256" key="1">
    <source>
        <dbReference type="ARBA" id="ARBA00004173"/>
    </source>
</evidence>
<proteinExistence type="inferred from homology"/>
<dbReference type="GO" id="GO:0016887">
    <property type="term" value="F:ATP hydrolysis activity"/>
    <property type="evidence" value="ECO:0007669"/>
    <property type="project" value="InterPro"/>
</dbReference>
<dbReference type="PANTHER" id="PTHR45644">
    <property type="entry name" value="AAA ATPASE, PUTATIVE (AFU_ORTHOLOGUE AFUA_2G12920)-RELATED-RELATED"/>
    <property type="match status" value="1"/>
</dbReference>
<comment type="similarity">
    <text evidence="5">Belongs to the AAA ATPase family.</text>
</comment>
<feature type="domain" description="AAA+ ATPase" evidence="6">
    <location>
        <begin position="235"/>
        <end position="370"/>
    </location>
</feature>
<evidence type="ECO:0000259" key="6">
    <source>
        <dbReference type="SMART" id="SM00382"/>
    </source>
</evidence>
<evidence type="ECO:0000256" key="2">
    <source>
        <dbReference type="ARBA" id="ARBA00022741"/>
    </source>
</evidence>
<comment type="caution">
    <text evidence="7">The sequence shown here is derived from an EMBL/GenBank/DDBJ whole genome shotgun (WGS) entry which is preliminary data.</text>
</comment>
<dbReference type="PROSITE" id="PS00674">
    <property type="entry name" value="AAA"/>
    <property type="match status" value="1"/>
</dbReference>
<dbReference type="GO" id="GO:0005524">
    <property type="term" value="F:ATP binding"/>
    <property type="evidence" value="ECO:0007669"/>
    <property type="project" value="UniProtKB-KW"/>
</dbReference>
<evidence type="ECO:0000256" key="5">
    <source>
        <dbReference type="RuleBase" id="RU003651"/>
    </source>
</evidence>
<dbReference type="OrthoDB" id="39734at2759"/>
<dbReference type="AlphaFoldDB" id="A0A8H6YH97"/>
<dbReference type="Gene3D" id="3.40.50.300">
    <property type="entry name" value="P-loop containing nucleotide triphosphate hydrolases"/>
    <property type="match status" value="1"/>
</dbReference>
<evidence type="ECO:0000313" key="7">
    <source>
        <dbReference type="EMBL" id="KAF7358266.1"/>
    </source>
</evidence>
<evidence type="ECO:0000256" key="3">
    <source>
        <dbReference type="ARBA" id="ARBA00022840"/>
    </source>
</evidence>
<dbReference type="InterPro" id="IPR027417">
    <property type="entry name" value="P-loop_NTPase"/>
</dbReference>
<dbReference type="InterPro" id="IPR003593">
    <property type="entry name" value="AAA+_ATPase"/>
</dbReference>
<organism evidence="7 8">
    <name type="scientific">Mycena venus</name>
    <dbReference type="NCBI Taxonomy" id="2733690"/>
    <lineage>
        <taxon>Eukaryota</taxon>
        <taxon>Fungi</taxon>
        <taxon>Dikarya</taxon>
        <taxon>Basidiomycota</taxon>
        <taxon>Agaricomycotina</taxon>
        <taxon>Agaricomycetes</taxon>
        <taxon>Agaricomycetidae</taxon>
        <taxon>Agaricales</taxon>
        <taxon>Marasmiineae</taxon>
        <taxon>Mycenaceae</taxon>
        <taxon>Mycena</taxon>
    </lineage>
</organism>
<reference evidence="7" key="1">
    <citation type="submission" date="2020-05" db="EMBL/GenBank/DDBJ databases">
        <title>Mycena genomes resolve the evolution of fungal bioluminescence.</title>
        <authorList>
            <person name="Tsai I.J."/>
        </authorList>
    </citation>
    <scope>NUCLEOTIDE SEQUENCE</scope>
    <source>
        <strain evidence="7">CCC161011</strain>
    </source>
</reference>
<keyword evidence="3 5" id="KW-0067">ATP-binding</keyword>
<dbReference type="Gene3D" id="1.10.8.60">
    <property type="match status" value="1"/>
</dbReference>
<keyword evidence="4" id="KW-0496">Mitochondrion</keyword>
<dbReference type="InterPro" id="IPR003959">
    <property type="entry name" value="ATPase_AAA_core"/>
</dbReference>
<sequence>MFINRYQGKGIGSRGGGSVRLRGPQRMELRFTRIVRVGLLQDPPHAVPDISQSERRKRFLLANLWLIHHNAGLEGNIFDFDYDHYCHEARIDEGSNSKILNSLESSILGDDQLRQVASILPSSTQFSDVLHAFTEAEKHMSSTEWRKILEILKSGLSPVGSQLTVDPIVARVRGDSSLNSHEQQLLSCVIDPATIRTTFADVCIKPEVTDTLRTAVSYPILFPEAYTTGILAQESIGGVLLFGPPGTGKTMACRALAKECGARMIQLQASTIQHCYCDISSAAWSLARHLGPCMIFIDEVDALFCKRDGSSKQWHRTMVTEFTQEMDGLNTADANQRTGLVVVGATNRPQDIDSAVVRRLSRRILVDLPTSEQRKAIIAQYLNDEVYDETVNIAVLADRTQLFSGSDLRYLVHAVALAALKDTMPLPWQVQGGVDEVHGPTPESSRTSAPRVIQGKHFEQALKQVSASNSTNRQDLDELKRWERESFQSGYNSQEMAAGRRRDLYAGRLGSANP</sequence>